<reference evidence="2 3" key="1">
    <citation type="journal article" date="2013" name="PLoS Genet.">
        <title>Comparative genome structure, secondary metabolite, and effector coding capacity across Cochliobolus pathogens.</title>
        <authorList>
            <person name="Condon B.J."/>
            <person name="Leng Y."/>
            <person name="Wu D."/>
            <person name="Bushley K.E."/>
            <person name="Ohm R.A."/>
            <person name="Otillar R."/>
            <person name="Martin J."/>
            <person name="Schackwitz W."/>
            <person name="Grimwood J."/>
            <person name="MohdZainudin N."/>
            <person name="Xue C."/>
            <person name="Wang R."/>
            <person name="Manning V.A."/>
            <person name="Dhillon B."/>
            <person name="Tu Z.J."/>
            <person name="Steffenson B.J."/>
            <person name="Salamov A."/>
            <person name="Sun H."/>
            <person name="Lowry S."/>
            <person name="LaButti K."/>
            <person name="Han J."/>
            <person name="Copeland A."/>
            <person name="Lindquist E."/>
            <person name="Barry K."/>
            <person name="Schmutz J."/>
            <person name="Baker S.E."/>
            <person name="Ciuffetti L.M."/>
            <person name="Grigoriev I.V."/>
            <person name="Zhong S."/>
            <person name="Turgeon B.G."/>
        </authorList>
    </citation>
    <scope>NUCLEOTIDE SEQUENCE [LARGE SCALE GENOMIC DNA]</scope>
    <source>
        <strain evidence="2 3">FI3</strain>
    </source>
</reference>
<organism evidence="2 3">
    <name type="scientific">Bipolaris victoriae (strain FI3)</name>
    <name type="common">Victoria blight of oats agent</name>
    <name type="synonym">Cochliobolus victoriae</name>
    <dbReference type="NCBI Taxonomy" id="930091"/>
    <lineage>
        <taxon>Eukaryota</taxon>
        <taxon>Fungi</taxon>
        <taxon>Dikarya</taxon>
        <taxon>Ascomycota</taxon>
        <taxon>Pezizomycotina</taxon>
        <taxon>Dothideomycetes</taxon>
        <taxon>Pleosporomycetidae</taxon>
        <taxon>Pleosporales</taxon>
        <taxon>Pleosporineae</taxon>
        <taxon>Pleosporaceae</taxon>
        <taxon>Bipolaris</taxon>
    </lineage>
</organism>
<dbReference type="Pfam" id="PF06985">
    <property type="entry name" value="HET"/>
    <property type="match status" value="1"/>
</dbReference>
<feature type="domain" description="Heterokaryon incompatibility" evidence="1">
    <location>
        <begin position="187"/>
        <end position="339"/>
    </location>
</feature>
<dbReference type="PANTHER" id="PTHR33112:SF10">
    <property type="entry name" value="TOL"/>
    <property type="match status" value="1"/>
</dbReference>
<proteinExistence type="predicted"/>
<dbReference type="GeneID" id="26248148"/>
<dbReference type="PANTHER" id="PTHR33112">
    <property type="entry name" value="DOMAIN PROTEIN, PUTATIVE-RELATED"/>
    <property type="match status" value="1"/>
</dbReference>
<dbReference type="EMBL" id="KI968740">
    <property type="protein sequence ID" value="EUN26393.1"/>
    <property type="molecule type" value="Genomic_DNA"/>
</dbReference>
<protein>
    <recommendedName>
        <fullName evidence="1">Heterokaryon incompatibility domain-containing protein</fullName>
    </recommendedName>
</protein>
<dbReference type="OrthoDB" id="5362512at2759"/>
<accession>W7E7G3</accession>
<evidence type="ECO:0000259" key="1">
    <source>
        <dbReference type="Pfam" id="PF06985"/>
    </source>
</evidence>
<dbReference type="AlphaFoldDB" id="W7E7G3"/>
<evidence type="ECO:0000313" key="2">
    <source>
        <dbReference type="EMBL" id="EUN26393.1"/>
    </source>
</evidence>
<evidence type="ECO:0000313" key="3">
    <source>
        <dbReference type="Proteomes" id="UP000054337"/>
    </source>
</evidence>
<name>W7E7G3_BIPV3</name>
<dbReference type="InterPro" id="IPR010730">
    <property type="entry name" value="HET"/>
</dbReference>
<dbReference type="HOGENOM" id="CLU_002639_3_0_1"/>
<gene>
    <name evidence="2" type="ORF">COCVIDRAFT_101007</name>
</gene>
<keyword evidence="3" id="KW-1185">Reference proteome</keyword>
<dbReference type="Proteomes" id="UP000054337">
    <property type="component" value="Unassembled WGS sequence"/>
</dbReference>
<sequence>MVSTTSRELCSICKGILDIIRVTGWYKNLAYHESLSSLRSSAKTACCICVLVLSRLYNRDSDSSDPPEALFPIDCDSDTSSASWQHSFYLTLRSQTAASFKLRFYFETIENPPGGYAHYRPSVSTDSPETWSLIEYWVRDCTQNHPRCNTSPPEQWAPTRLLDVGTFKKDVVRLVNGKDIDQSKQNYATLSHCWGIAAQLPRTTKSNIKEFKQLIPYQQFPKTFRDAIKIARKFHLRYLWIDSLCIVQDDAEDWMREAASMSNVYRYSFINIAATGASDSSQGCFWERNPQEVVPTEVDICWSNHRGKKCRYLFVPAPSLWARKLTEEPLNRRAWVLQERILSPRVLHFGHEQVFWECRELAACETYHDRLPAALCGDPLIGIKRLQLGDETKDERWPAKYTSEAPKHETMMRRIQNSLMTIFRPIIVQEVTLHAQMKSSSEFRDWDAVVELYSMSSLSFPKDKLIALAGIASSISISSSGEPGDGYLAGMWQSSLPVYLLWKPRVTETPQGGFSYKWLGYPKRYEEYIAPTWSWASIQGKISFAWCQHNYDPNDYLVTLEEASVSCDSVYRFGRVNSGFIRLVGPVTSTLWITENPFPSAKPKAARITHIFPPHLNRSVSVSVPPDSDTEQEIFFDTAMENIPEQLTLLPIIGTTKRTAHENEAVIGLVLDSSAGENRFQRIGFFYTTRTQVRRILRNMPRKPIVIV</sequence>
<dbReference type="RefSeq" id="XP_014555970.1">
    <property type="nucleotide sequence ID" value="XM_014700484.1"/>
</dbReference>